<comment type="catalytic activity">
    <reaction evidence="13">
        <text>dibenzothiophene + 2 FMNH2 + 2 O2 = dibenzothiophene 5,5-dioxide + 2 FMN + 2 H2O + 2 H(+)</text>
        <dbReference type="Rhea" id="RHEA:49072"/>
        <dbReference type="ChEBI" id="CHEBI:15377"/>
        <dbReference type="ChEBI" id="CHEBI:15378"/>
        <dbReference type="ChEBI" id="CHEBI:15379"/>
        <dbReference type="ChEBI" id="CHEBI:23681"/>
        <dbReference type="ChEBI" id="CHEBI:57618"/>
        <dbReference type="ChEBI" id="CHEBI:58210"/>
        <dbReference type="ChEBI" id="CHEBI:90356"/>
        <dbReference type="EC" id="1.14.14.21"/>
    </reaction>
</comment>
<comment type="subcellular location">
    <subcellularLocation>
        <location evidence="1">Cytoplasm</location>
    </subcellularLocation>
</comment>
<keyword evidence="4" id="KW-0547">Nucleotide-binding</keyword>
<dbReference type="SUPFAM" id="SSF56645">
    <property type="entry name" value="Acyl-CoA dehydrogenase NM domain-like"/>
    <property type="match status" value="1"/>
</dbReference>
<dbReference type="SUPFAM" id="SSF47203">
    <property type="entry name" value="Acyl-CoA dehydrogenase C-terminal domain-like"/>
    <property type="match status" value="1"/>
</dbReference>
<keyword evidence="2" id="KW-0285">Flavoprotein</keyword>
<evidence type="ECO:0000259" key="15">
    <source>
        <dbReference type="Pfam" id="PF02770"/>
    </source>
</evidence>
<dbReference type="Gene3D" id="1.20.140.10">
    <property type="entry name" value="Butyryl-CoA Dehydrogenase, subunit A, domain 3"/>
    <property type="match status" value="1"/>
</dbReference>
<evidence type="ECO:0000313" key="18">
    <source>
        <dbReference type="EMBL" id="MFC5996281.1"/>
    </source>
</evidence>
<keyword evidence="19" id="KW-1185">Reference proteome</keyword>
<evidence type="ECO:0000256" key="14">
    <source>
        <dbReference type="SAM" id="Phobius"/>
    </source>
</evidence>
<dbReference type="PIRSF" id="PIRSF016578">
    <property type="entry name" value="HsaA"/>
    <property type="match status" value="1"/>
</dbReference>
<evidence type="ECO:0000259" key="17">
    <source>
        <dbReference type="Pfam" id="PF08028"/>
    </source>
</evidence>
<keyword evidence="5 18" id="KW-0560">Oxidoreductase</keyword>
<evidence type="ECO:0000256" key="1">
    <source>
        <dbReference type="ARBA" id="ARBA00004496"/>
    </source>
</evidence>
<evidence type="ECO:0000256" key="12">
    <source>
        <dbReference type="ARBA" id="ARBA00048445"/>
    </source>
</evidence>
<keyword evidence="6" id="KW-0503">Monooxygenase</keyword>
<evidence type="ECO:0000256" key="3">
    <source>
        <dbReference type="ARBA" id="ARBA00022643"/>
    </source>
</evidence>
<evidence type="ECO:0000256" key="6">
    <source>
        <dbReference type="ARBA" id="ARBA00023033"/>
    </source>
</evidence>
<dbReference type="EC" id="1.14.14.21" evidence="9"/>
<dbReference type="CDD" id="cd00567">
    <property type="entry name" value="ACAD"/>
    <property type="match status" value="1"/>
</dbReference>
<proteinExistence type="inferred from homology"/>
<sequence>MTTTMTPTTTETAWTDEQFVTLAAEAGRRCGPTEAPHDRDATFVSEGYRILHDSGYLRMAVPTELGGLGAGLRQVVLAEGELARRAPSTALSAAMHLYLTLVHCWRRRRGAADAEGALRKIATDGLVMATSGGSDWVCPTTIAVEADGGFRFTGRKAFCSQAPAATVISTSAVLGRPGPDAVVLHAGVPLSSPGVSILETWDTLGMRGTASHDVVFDDVFVPAERIMGRRPYGQLTGPLLVAAIHFAPVVAAVYLGIARGAQDEALRMAGRRGEPAPAAIRQLGEMQARLRVAWWALRAAVEEIGDDPAADDATLTAVMVAKRHAVLEAKAVVDLALEVVGGPAYFRTSPLERAYRDVRAGLFHPLTPEATLAHLGAATVRASAGTET</sequence>
<comment type="similarity">
    <text evidence="8">Belongs to the DszC flavin monooxygenase family.</text>
</comment>
<dbReference type="Pfam" id="PF08028">
    <property type="entry name" value="Acyl-CoA_dh_2"/>
    <property type="match status" value="1"/>
</dbReference>
<evidence type="ECO:0000256" key="8">
    <source>
        <dbReference type="ARBA" id="ARBA00034317"/>
    </source>
</evidence>
<keyword evidence="14" id="KW-1133">Transmembrane helix</keyword>
<dbReference type="Proteomes" id="UP001596302">
    <property type="component" value="Unassembled WGS sequence"/>
</dbReference>
<dbReference type="PANTHER" id="PTHR43884:SF12">
    <property type="entry name" value="ISOVALERYL-COA DEHYDROGENASE, MITOCHONDRIAL-RELATED"/>
    <property type="match status" value="1"/>
</dbReference>
<dbReference type="InterPro" id="IPR036250">
    <property type="entry name" value="AcylCo_DH-like_C"/>
</dbReference>
<dbReference type="Gene3D" id="2.40.110.10">
    <property type="entry name" value="Butyryl-CoA Dehydrogenase, subunit A, domain 2"/>
    <property type="match status" value="1"/>
</dbReference>
<feature type="domain" description="Acyl-CoA dehydrogenase C-terminal" evidence="17">
    <location>
        <begin position="249"/>
        <end position="364"/>
    </location>
</feature>
<dbReference type="InterPro" id="IPR009100">
    <property type="entry name" value="AcylCoA_DH/oxidase_NM_dom_sf"/>
</dbReference>
<name>A0ABW1J5Y8_9PSEU</name>
<dbReference type="InterPro" id="IPR013786">
    <property type="entry name" value="AcylCoA_DH/ox_N"/>
</dbReference>
<comment type="catalytic activity">
    <reaction evidence="11">
        <text>dibenzothiophene + FMNH2 + O2 = dibenzothiophene 5-oxide + FMN + H2O + H(+)</text>
        <dbReference type="Rhea" id="RHEA:49076"/>
        <dbReference type="ChEBI" id="CHEBI:15377"/>
        <dbReference type="ChEBI" id="CHEBI:15378"/>
        <dbReference type="ChEBI" id="CHEBI:15379"/>
        <dbReference type="ChEBI" id="CHEBI:23681"/>
        <dbReference type="ChEBI" id="CHEBI:23683"/>
        <dbReference type="ChEBI" id="CHEBI:57618"/>
        <dbReference type="ChEBI" id="CHEBI:58210"/>
    </reaction>
</comment>
<feature type="domain" description="Acyl-CoA oxidase/dehydrogenase middle" evidence="15">
    <location>
        <begin position="131"/>
        <end position="219"/>
    </location>
</feature>
<dbReference type="RefSeq" id="WP_379586821.1">
    <property type="nucleotide sequence ID" value="NZ_JBHSQW010000035.1"/>
</dbReference>
<dbReference type="Pfam" id="PF02770">
    <property type="entry name" value="Acyl-CoA_dh_M"/>
    <property type="match status" value="1"/>
</dbReference>
<accession>A0ABW1J5Y8</accession>
<evidence type="ECO:0000256" key="10">
    <source>
        <dbReference type="ARBA" id="ARBA00034345"/>
    </source>
</evidence>
<keyword evidence="3" id="KW-0288">FMN</keyword>
<keyword evidence="14" id="KW-0472">Membrane</keyword>
<dbReference type="Pfam" id="PF02771">
    <property type="entry name" value="Acyl-CoA_dh_N"/>
    <property type="match status" value="1"/>
</dbReference>
<evidence type="ECO:0000256" key="11">
    <source>
        <dbReference type="ARBA" id="ARBA00047859"/>
    </source>
</evidence>
<protein>
    <recommendedName>
        <fullName evidence="10">Dibenzothiophene monooxygenase</fullName>
        <ecNumber evidence="9">1.14.14.21</ecNumber>
    </recommendedName>
</protein>
<organism evidence="18 19">
    <name type="scientific">Pseudonocardia hispaniensis</name>
    <dbReference type="NCBI Taxonomy" id="904933"/>
    <lineage>
        <taxon>Bacteria</taxon>
        <taxon>Bacillati</taxon>
        <taxon>Actinomycetota</taxon>
        <taxon>Actinomycetes</taxon>
        <taxon>Pseudonocardiales</taxon>
        <taxon>Pseudonocardiaceae</taxon>
        <taxon>Pseudonocardia</taxon>
    </lineage>
</organism>
<keyword evidence="14" id="KW-0812">Transmembrane</keyword>
<evidence type="ECO:0000256" key="2">
    <source>
        <dbReference type="ARBA" id="ARBA00022630"/>
    </source>
</evidence>
<dbReference type="InterPro" id="IPR046373">
    <property type="entry name" value="Acyl-CoA_Oxase/DH_mid-dom_sf"/>
</dbReference>
<evidence type="ECO:0000256" key="5">
    <source>
        <dbReference type="ARBA" id="ARBA00023002"/>
    </source>
</evidence>
<feature type="transmembrane region" description="Helical" evidence="14">
    <location>
        <begin position="235"/>
        <end position="257"/>
    </location>
</feature>
<evidence type="ECO:0000256" key="4">
    <source>
        <dbReference type="ARBA" id="ARBA00022741"/>
    </source>
</evidence>
<dbReference type="InterPro" id="IPR037069">
    <property type="entry name" value="AcylCoA_DH/ox_N_sf"/>
</dbReference>
<evidence type="ECO:0000256" key="13">
    <source>
        <dbReference type="ARBA" id="ARBA00049456"/>
    </source>
</evidence>
<reference evidence="19" key="1">
    <citation type="journal article" date="2019" name="Int. J. Syst. Evol. Microbiol.">
        <title>The Global Catalogue of Microorganisms (GCM) 10K type strain sequencing project: providing services to taxonomists for standard genome sequencing and annotation.</title>
        <authorList>
            <consortium name="The Broad Institute Genomics Platform"/>
            <consortium name="The Broad Institute Genome Sequencing Center for Infectious Disease"/>
            <person name="Wu L."/>
            <person name="Ma J."/>
        </authorList>
    </citation>
    <scope>NUCLEOTIDE SEQUENCE [LARGE SCALE GENOMIC DNA]</scope>
    <source>
        <strain evidence="19">CCM 8391</strain>
    </source>
</reference>
<feature type="domain" description="Acyl-CoA dehydrogenase/oxidase N-terminal" evidence="16">
    <location>
        <begin position="26"/>
        <end position="99"/>
    </location>
</feature>
<dbReference type="Gene3D" id="1.10.540.10">
    <property type="entry name" value="Acyl-CoA dehydrogenase/oxidase, N-terminal domain"/>
    <property type="match status" value="1"/>
</dbReference>
<evidence type="ECO:0000313" key="19">
    <source>
        <dbReference type="Proteomes" id="UP001596302"/>
    </source>
</evidence>
<dbReference type="EMBL" id="JBHSQW010000035">
    <property type="protein sequence ID" value="MFC5996281.1"/>
    <property type="molecule type" value="Genomic_DNA"/>
</dbReference>
<dbReference type="InterPro" id="IPR013107">
    <property type="entry name" value="Acyl-CoA_DH_C"/>
</dbReference>
<comment type="caution">
    <text evidence="18">The sequence shown here is derived from an EMBL/GenBank/DDBJ whole genome shotgun (WGS) entry which is preliminary data.</text>
</comment>
<comment type="pathway">
    <text evidence="7">Sulfur metabolism; dibenzothiophene degradation.</text>
</comment>
<dbReference type="InterPro" id="IPR006091">
    <property type="entry name" value="Acyl-CoA_Oxase/DH_mid-dom"/>
</dbReference>
<evidence type="ECO:0000256" key="7">
    <source>
        <dbReference type="ARBA" id="ARBA00034307"/>
    </source>
</evidence>
<evidence type="ECO:0000256" key="9">
    <source>
        <dbReference type="ARBA" id="ARBA00034328"/>
    </source>
</evidence>
<dbReference type="PANTHER" id="PTHR43884">
    <property type="entry name" value="ACYL-COA DEHYDROGENASE"/>
    <property type="match status" value="1"/>
</dbReference>
<dbReference type="GO" id="GO:0016491">
    <property type="term" value="F:oxidoreductase activity"/>
    <property type="evidence" value="ECO:0007669"/>
    <property type="project" value="UniProtKB-KW"/>
</dbReference>
<evidence type="ECO:0000259" key="16">
    <source>
        <dbReference type="Pfam" id="PF02771"/>
    </source>
</evidence>
<comment type="catalytic activity">
    <reaction evidence="12">
        <text>dibenzothiophene 5-oxide + FMNH2 + O2 = dibenzothiophene 5,5-dioxide + FMN + H2O + H(+)</text>
        <dbReference type="Rhea" id="RHEA:49080"/>
        <dbReference type="ChEBI" id="CHEBI:15377"/>
        <dbReference type="ChEBI" id="CHEBI:15378"/>
        <dbReference type="ChEBI" id="CHEBI:15379"/>
        <dbReference type="ChEBI" id="CHEBI:23683"/>
        <dbReference type="ChEBI" id="CHEBI:57618"/>
        <dbReference type="ChEBI" id="CHEBI:58210"/>
        <dbReference type="ChEBI" id="CHEBI:90356"/>
    </reaction>
</comment>
<gene>
    <name evidence="18" type="ORF">ACFQE5_18930</name>
</gene>